<dbReference type="EMBL" id="CAJVPS010019946">
    <property type="protein sequence ID" value="CAG8702825.1"/>
    <property type="molecule type" value="Genomic_DNA"/>
</dbReference>
<comment type="caution">
    <text evidence="2">The sequence shown here is derived from an EMBL/GenBank/DDBJ whole genome shotgun (WGS) entry which is preliminary data.</text>
</comment>
<sequence length="516" mass="59507">MLLPSSATYESADELFKNVQSIANSQGYVLIKKRTRRDRYGNLKNMTLRCNRGGVYNSSGKLQRQTSTRLIDCPFELYAARYENLWHAEIRNSNHSHDPSEDLSGHPMVRRLTKQQLDNVKEMTASGSRTREIISTIRQNNPSASVISKDIYNACERLRQQNLAGCSPVKALIDELREGDYMYEYKCDNIGHITHLFFTHNESVKLTRRYPSVLLMDCTYKMNRFKMPLLDVVGITSFNTTFFSCFVFMKDEEEEDYLWALTCITKLFDGISQPGIIVTDRELALMNALRTTFSNSTHLLCLWHINKNIMKNCKPQFVKGTGNKESNEWQAFLSEWNKVVQSLTNEEFNTKWSEFHNNYTNKPNAWTNKFLHLGTTVTSRVEGAHSTIKTYLRTSAGDLRDVRIKISLAVENQKKEVDTMAASEKIRFPIFVQSNSLYANIKGRVSTFSLKKIEEQYQKIKNATTQEPLPPCTGSFSSTMRLPCAHKIQLLENNRSLILEDIYEHWWIQGRAPISI</sequence>
<keyword evidence="3" id="KW-1185">Reference proteome</keyword>
<dbReference type="Pfam" id="PF10551">
    <property type="entry name" value="MULE"/>
    <property type="match status" value="1"/>
</dbReference>
<reference evidence="2" key="1">
    <citation type="submission" date="2021-06" db="EMBL/GenBank/DDBJ databases">
        <authorList>
            <person name="Kallberg Y."/>
            <person name="Tangrot J."/>
            <person name="Rosling A."/>
        </authorList>
    </citation>
    <scope>NUCLEOTIDE SEQUENCE</scope>
    <source>
        <strain evidence="2">FL130A</strain>
    </source>
</reference>
<protein>
    <submittedName>
        <fullName evidence="2">5351_t:CDS:1</fullName>
    </submittedName>
</protein>
<evidence type="ECO:0000313" key="3">
    <source>
        <dbReference type="Proteomes" id="UP000789508"/>
    </source>
</evidence>
<dbReference type="InterPro" id="IPR052579">
    <property type="entry name" value="Zinc_finger_SWIM"/>
</dbReference>
<gene>
    <name evidence="2" type="ORF">ALEPTO_LOCUS11643</name>
</gene>
<proteinExistence type="predicted"/>
<evidence type="ECO:0000259" key="1">
    <source>
        <dbReference type="Pfam" id="PF10551"/>
    </source>
</evidence>
<dbReference type="PANTHER" id="PTHR31569:SF4">
    <property type="entry name" value="SWIM-TYPE DOMAIN-CONTAINING PROTEIN"/>
    <property type="match status" value="1"/>
</dbReference>
<dbReference type="PANTHER" id="PTHR31569">
    <property type="entry name" value="SWIM-TYPE DOMAIN-CONTAINING PROTEIN"/>
    <property type="match status" value="1"/>
</dbReference>
<evidence type="ECO:0000313" key="2">
    <source>
        <dbReference type="EMBL" id="CAG8702825.1"/>
    </source>
</evidence>
<dbReference type="Proteomes" id="UP000789508">
    <property type="component" value="Unassembled WGS sequence"/>
</dbReference>
<name>A0A9N9N5G8_9GLOM</name>
<feature type="domain" description="MULE transposase" evidence="1">
    <location>
        <begin position="213"/>
        <end position="308"/>
    </location>
</feature>
<organism evidence="2 3">
    <name type="scientific">Ambispora leptoticha</name>
    <dbReference type="NCBI Taxonomy" id="144679"/>
    <lineage>
        <taxon>Eukaryota</taxon>
        <taxon>Fungi</taxon>
        <taxon>Fungi incertae sedis</taxon>
        <taxon>Mucoromycota</taxon>
        <taxon>Glomeromycotina</taxon>
        <taxon>Glomeromycetes</taxon>
        <taxon>Archaeosporales</taxon>
        <taxon>Ambisporaceae</taxon>
        <taxon>Ambispora</taxon>
    </lineage>
</organism>
<dbReference type="AlphaFoldDB" id="A0A9N9N5G8"/>
<feature type="non-terminal residue" evidence="2">
    <location>
        <position position="1"/>
    </location>
</feature>
<accession>A0A9N9N5G8</accession>
<dbReference type="InterPro" id="IPR018289">
    <property type="entry name" value="MULE_transposase_dom"/>
</dbReference>
<dbReference type="OrthoDB" id="1880067at2759"/>